<dbReference type="CDD" id="cd16961">
    <property type="entry name" value="RMtype1_S_TRD-CR_like"/>
    <property type="match status" value="1"/>
</dbReference>
<dbReference type="OrthoDB" id="5363772at2"/>
<dbReference type="Pfam" id="PF01420">
    <property type="entry name" value="Methylase_S"/>
    <property type="match status" value="2"/>
</dbReference>
<dbReference type="AlphaFoldDB" id="A8ZY59"/>
<dbReference type="Gene3D" id="3.90.220.20">
    <property type="entry name" value="DNA methylase specificity domains"/>
    <property type="match status" value="2"/>
</dbReference>
<name>A8ZY59_DESOH</name>
<evidence type="ECO:0000256" key="2">
    <source>
        <dbReference type="ARBA" id="ARBA00022747"/>
    </source>
</evidence>
<dbReference type="STRING" id="96561.Dole_1260"/>
<protein>
    <submittedName>
        <fullName evidence="6">Restriction modification system DNA specificity domain</fullName>
    </submittedName>
</protein>
<keyword evidence="3" id="KW-0238">DNA-binding</keyword>
<dbReference type="REBASE" id="16468">
    <property type="entry name" value="S.DolHORF1259P"/>
</dbReference>
<dbReference type="eggNOG" id="COG0732">
    <property type="taxonomic scope" value="Bacteria"/>
</dbReference>
<dbReference type="HOGENOM" id="CLU_021095_10_1_7"/>
<evidence type="ECO:0000313" key="7">
    <source>
        <dbReference type="Proteomes" id="UP000008561"/>
    </source>
</evidence>
<dbReference type="InterPro" id="IPR044946">
    <property type="entry name" value="Restrct_endonuc_typeI_TRD_sf"/>
</dbReference>
<dbReference type="KEGG" id="dol:Dole_1260"/>
<proteinExistence type="inferred from homology"/>
<sequence>MLPTLNSSWKTQPLNQLCLVVMGQAPKGDTYNENTLGTPLIAGAADLGLIHPSPKKWTTSPTKTGKAGDIILCVRATIGDLNWADSKYCYGRGVCGLRIIEGHDPEFLWFWLMACKDHLLSLGRGATFKQISKTDIANLPVPALAVDEQRRIVARIKECMERVEEIEGLRAEAMRERGYLLESLIEAEYQEADGEKVTLADVCAITSSLVDPRAPQYIDLLHIGGGNIEAKTSKLVNLKTARAEKLKSSKFTFNDSMVLYNKIRPYLMKVARPGFSGLCSADMYPLFPAPQKLTRDYLFYLLLSRHFTDYVIAGSNRAGMPKVNRKHLFAYKFTLPSTQKQQQITESLDDAVAAVEELQTDMAASTSEVNALRQSILHKAFAGEL</sequence>
<keyword evidence="2" id="KW-0680">Restriction system</keyword>
<dbReference type="GO" id="GO:0003677">
    <property type="term" value="F:DNA binding"/>
    <property type="evidence" value="ECO:0007669"/>
    <property type="project" value="UniProtKB-KW"/>
</dbReference>
<comment type="similarity">
    <text evidence="1">Belongs to the type-I restriction system S methylase family.</text>
</comment>
<evidence type="ECO:0000256" key="3">
    <source>
        <dbReference type="ARBA" id="ARBA00023125"/>
    </source>
</evidence>
<evidence type="ECO:0000259" key="5">
    <source>
        <dbReference type="Pfam" id="PF01420"/>
    </source>
</evidence>
<dbReference type="Proteomes" id="UP000008561">
    <property type="component" value="Chromosome"/>
</dbReference>
<accession>A8ZY59</accession>
<reference evidence="6 7" key="1">
    <citation type="submission" date="2007-10" db="EMBL/GenBank/DDBJ databases">
        <title>Complete sequence of Desulfococcus oleovorans Hxd3.</title>
        <authorList>
            <consortium name="US DOE Joint Genome Institute"/>
            <person name="Copeland A."/>
            <person name="Lucas S."/>
            <person name="Lapidus A."/>
            <person name="Barry K."/>
            <person name="Glavina del Rio T."/>
            <person name="Dalin E."/>
            <person name="Tice H."/>
            <person name="Pitluck S."/>
            <person name="Kiss H."/>
            <person name="Brettin T."/>
            <person name="Bruce D."/>
            <person name="Detter J.C."/>
            <person name="Han C."/>
            <person name="Schmutz J."/>
            <person name="Larimer F."/>
            <person name="Land M."/>
            <person name="Hauser L."/>
            <person name="Kyrpides N."/>
            <person name="Kim E."/>
            <person name="Wawrik B."/>
            <person name="Richardson P."/>
        </authorList>
    </citation>
    <scope>NUCLEOTIDE SEQUENCE [LARGE SCALE GENOMIC DNA]</scope>
    <source>
        <strain evidence="7">DSM 6200 / JCM 39069 / Hxd3</strain>
    </source>
</reference>
<evidence type="ECO:0000313" key="6">
    <source>
        <dbReference type="EMBL" id="ABW67066.1"/>
    </source>
</evidence>
<feature type="domain" description="Type I restriction modification DNA specificity" evidence="5">
    <location>
        <begin position="195"/>
        <end position="353"/>
    </location>
</feature>
<dbReference type="GO" id="GO:0009307">
    <property type="term" value="P:DNA restriction-modification system"/>
    <property type="evidence" value="ECO:0007669"/>
    <property type="project" value="UniProtKB-KW"/>
</dbReference>
<dbReference type="InterPro" id="IPR051212">
    <property type="entry name" value="Type-I_RE_S_subunit"/>
</dbReference>
<feature type="coiled-coil region" evidence="4">
    <location>
        <begin position="348"/>
        <end position="375"/>
    </location>
</feature>
<dbReference type="CDD" id="cd17496">
    <property type="entry name" value="RMtype1_S_BliBORF2384P-TRD1-CR1_like"/>
    <property type="match status" value="1"/>
</dbReference>
<dbReference type="InterPro" id="IPR000055">
    <property type="entry name" value="Restrct_endonuc_typeI_TRD"/>
</dbReference>
<gene>
    <name evidence="6" type="ordered locus">Dole_1260</name>
</gene>
<dbReference type="PANTHER" id="PTHR43140:SF1">
    <property type="entry name" value="TYPE I RESTRICTION ENZYME ECOKI SPECIFICITY SUBUNIT"/>
    <property type="match status" value="1"/>
</dbReference>
<evidence type="ECO:0000256" key="1">
    <source>
        <dbReference type="ARBA" id="ARBA00010923"/>
    </source>
</evidence>
<evidence type="ECO:0000256" key="4">
    <source>
        <dbReference type="SAM" id="Coils"/>
    </source>
</evidence>
<dbReference type="RefSeq" id="WP_012174683.1">
    <property type="nucleotide sequence ID" value="NC_009943.1"/>
</dbReference>
<feature type="domain" description="Type I restriction modification DNA specificity" evidence="5">
    <location>
        <begin position="7"/>
        <end position="163"/>
    </location>
</feature>
<keyword evidence="7" id="KW-1185">Reference proteome</keyword>
<keyword evidence="4" id="KW-0175">Coiled coil</keyword>
<organism evidence="6 7">
    <name type="scientific">Desulfosudis oleivorans (strain DSM 6200 / JCM 39069 / Hxd3)</name>
    <name type="common">Desulfococcus oleovorans</name>
    <dbReference type="NCBI Taxonomy" id="96561"/>
    <lineage>
        <taxon>Bacteria</taxon>
        <taxon>Pseudomonadati</taxon>
        <taxon>Thermodesulfobacteriota</taxon>
        <taxon>Desulfobacteria</taxon>
        <taxon>Desulfobacterales</taxon>
        <taxon>Desulfosudaceae</taxon>
        <taxon>Desulfosudis</taxon>
    </lineage>
</organism>
<dbReference type="SUPFAM" id="SSF116734">
    <property type="entry name" value="DNA methylase specificity domain"/>
    <property type="match status" value="2"/>
</dbReference>
<dbReference type="EMBL" id="CP000859">
    <property type="protein sequence ID" value="ABW67066.1"/>
    <property type="molecule type" value="Genomic_DNA"/>
</dbReference>
<dbReference type="PANTHER" id="PTHR43140">
    <property type="entry name" value="TYPE-1 RESTRICTION ENZYME ECOKI SPECIFICITY PROTEIN"/>
    <property type="match status" value="1"/>
</dbReference>